<evidence type="ECO:0000256" key="1">
    <source>
        <dbReference type="SAM" id="SignalP"/>
    </source>
</evidence>
<dbReference type="Proteomes" id="UP000596660">
    <property type="component" value="Unplaced"/>
</dbReference>
<dbReference type="KEGG" id="cqi:110683967"/>
<evidence type="ECO:0008006" key="4">
    <source>
        <dbReference type="Google" id="ProtNLM"/>
    </source>
</evidence>
<dbReference type="EnsemblPlants" id="AUR62009790-RA">
    <property type="protein sequence ID" value="AUR62009790-RA:cds"/>
    <property type="gene ID" value="AUR62009790"/>
</dbReference>
<dbReference type="InterPro" id="IPR009646">
    <property type="entry name" value="Root_cap"/>
</dbReference>
<name>A0A803LD51_CHEQI</name>
<feature type="chain" id="PRO_5031017436" description="Root cap" evidence="1">
    <location>
        <begin position="23"/>
        <end position="432"/>
    </location>
</feature>
<gene>
    <name evidence="2" type="primary">LOC110683967</name>
</gene>
<sequence length="432" mass="47127">MKGVTLVVIVVVFILASAFAEAGPPKHKPKKVRCNNKYSPCYKKDLFCPASCPRTCSVNCNSCQAVCGPVPPLPPPPPKVQKPKKVECKDKKFPSCHNKPLFCPASCPRSCSVDCATCQPVCHAVKSPPLSSPKRVRCMNKKYPACYYREFTCPAACPQTCQVDSVTCSPVCNCNKPGAVCEDPRFIGADGITFYFHGKKDQDFCLVTDSNLHINAHFIGKRDSNVGRDFTWVQSLGILFDNHKLYIGAQKTATWNDVLDRLSLSYDDHPITLLETEGASWKSKSGGVTITRSKPTNAVEVEAEGKFKIKAVVVPITDKDSLIHKYGITPQEDCFAHLDLSFKFNSLSDEVNGVLGQTYGSNYTSRVKMGVANPVLGGDKEFHSSSMFATDCAVARFNGNGDENEVRSYQGIEFADLNCASGISGSGVVCKR</sequence>
<evidence type="ECO:0000313" key="2">
    <source>
        <dbReference type="EnsemblPlants" id="AUR62009790-RA:cds"/>
    </source>
</evidence>
<dbReference type="RefSeq" id="XP_021716054.1">
    <property type="nucleotide sequence ID" value="XM_021860362.1"/>
</dbReference>
<protein>
    <recommendedName>
        <fullName evidence="4">Root cap</fullName>
    </recommendedName>
</protein>
<dbReference type="PANTHER" id="PTHR31656">
    <property type="entry name" value="ROOT CAP DOMAIN-CONTAINING PROTEIN"/>
    <property type="match status" value="1"/>
</dbReference>
<accession>A0A803LD51</accession>
<reference evidence="2" key="1">
    <citation type="journal article" date="2017" name="Nature">
        <title>The genome of Chenopodium quinoa.</title>
        <authorList>
            <person name="Jarvis D.E."/>
            <person name="Ho Y.S."/>
            <person name="Lightfoot D.J."/>
            <person name="Schmoeckel S.M."/>
            <person name="Li B."/>
            <person name="Borm T.J.A."/>
            <person name="Ohyanagi H."/>
            <person name="Mineta K."/>
            <person name="Michell C.T."/>
            <person name="Saber N."/>
            <person name="Kharbatia N.M."/>
            <person name="Rupper R.R."/>
            <person name="Sharp A.R."/>
            <person name="Dally N."/>
            <person name="Boughton B.A."/>
            <person name="Woo Y.H."/>
            <person name="Gao G."/>
            <person name="Schijlen E.G.W.M."/>
            <person name="Guo X."/>
            <person name="Momin A.A."/>
            <person name="Negrao S."/>
            <person name="Al-Babili S."/>
            <person name="Gehring C."/>
            <person name="Roessner U."/>
            <person name="Jung C."/>
            <person name="Murphy K."/>
            <person name="Arold S.T."/>
            <person name="Gojobori T."/>
            <person name="van der Linden C.G."/>
            <person name="van Loo E.N."/>
            <person name="Jellen E.N."/>
            <person name="Maughan P.J."/>
            <person name="Tester M."/>
        </authorList>
    </citation>
    <scope>NUCLEOTIDE SEQUENCE [LARGE SCALE GENOMIC DNA]</scope>
    <source>
        <strain evidence="2">cv. PI 614886</strain>
    </source>
</reference>
<keyword evidence="3" id="KW-1185">Reference proteome</keyword>
<evidence type="ECO:0000313" key="3">
    <source>
        <dbReference type="Proteomes" id="UP000596660"/>
    </source>
</evidence>
<dbReference type="Pfam" id="PF06830">
    <property type="entry name" value="Root_cap"/>
    <property type="match status" value="1"/>
</dbReference>
<dbReference type="AlphaFoldDB" id="A0A803LD51"/>
<dbReference type="Gramene" id="AUR62009790-RA">
    <property type="protein sequence ID" value="AUR62009790-RA:cds"/>
    <property type="gene ID" value="AUR62009790"/>
</dbReference>
<dbReference type="GeneID" id="110683967"/>
<dbReference type="OrthoDB" id="2012132at2759"/>
<proteinExistence type="predicted"/>
<reference evidence="2" key="2">
    <citation type="submission" date="2021-03" db="UniProtKB">
        <authorList>
            <consortium name="EnsemblPlants"/>
        </authorList>
    </citation>
    <scope>IDENTIFICATION</scope>
</reference>
<feature type="signal peptide" evidence="1">
    <location>
        <begin position="1"/>
        <end position="22"/>
    </location>
</feature>
<keyword evidence="1" id="KW-0732">Signal</keyword>
<organism evidence="2 3">
    <name type="scientific">Chenopodium quinoa</name>
    <name type="common">Quinoa</name>
    <dbReference type="NCBI Taxonomy" id="63459"/>
    <lineage>
        <taxon>Eukaryota</taxon>
        <taxon>Viridiplantae</taxon>
        <taxon>Streptophyta</taxon>
        <taxon>Embryophyta</taxon>
        <taxon>Tracheophyta</taxon>
        <taxon>Spermatophyta</taxon>
        <taxon>Magnoliopsida</taxon>
        <taxon>eudicotyledons</taxon>
        <taxon>Gunneridae</taxon>
        <taxon>Pentapetalae</taxon>
        <taxon>Caryophyllales</taxon>
        <taxon>Chenopodiaceae</taxon>
        <taxon>Chenopodioideae</taxon>
        <taxon>Atripliceae</taxon>
        <taxon>Chenopodium</taxon>
    </lineage>
</organism>